<proteinExistence type="predicted"/>
<gene>
    <name evidence="1" type="ORF">UFOPK1722_00586</name>
</gene>
<dbReference type="AlphaFoldDB" id="A0A6J6EIK5"/>
<dbReference type="EMBL" id="CAEZTS010000037">
    <property type="protein sequence ID" value="CAB4574233.1"/>
    <property type="molecule type" value="Genomic_DNA"/>
</dbReference>
<dbReference type="GO" id="GO:0033194">
    <property type="term" value="P:response to hydroperoxide"/>
    <property type="evidence" value="ECO:0007669"/>
    <property type="project" value="TreeGrafter"/>
</dbReference>
<protein>
    <submittedName>
        <fullName evidence="1">Unannotated protein</fullName>
    </submittedName>
</protein>
<accession>A0A6J6EIK5</accession>
<evidence type="ECO:0000313" key="1">
    <source>
        <dbReference type="EMBL" id="CAB4574233.1"/>
    </source>
</evidence>
<dbReference type="PANTHER" id="PTHR30283:SF4">
    <property type="entry name" value="PEROXIDE STRESS RESISTANCE PROTEIN YAAA"/>
    <property type="match status" value="1"/>
</dbReference>
<organism evidence="1">
    <name type="scientific">freshwater metagenome</name>
    <dbReference type="NCBI Taxonomy" id="449393"/>
    <lineage>
        <taxon>unclassified sequences</taxon>
        <taxon>metagenomes</taxon>
        <taxon>ecological metagenomes</taxon>
    </lineage>
</organism>
<dbReference type="GO" id="GO:0005829">
    <property type="term" value="C:cytosol"/>
    <property type="evidence" value="ECO:0007669"/>
    <property type="project" value="TreeGrafter"/>
</dbReference>
<reference evidence="1" key="1">
    <citation type="submission" date="2020-05" db="EMBL/GenBank/DDBJ databases">
        <authorList>
            <person name="Chiriac C."/>
            <person name="Salcher M."/>
            <person name="Ghai R."/>
            <person name="Kavagutti S V."/>
        </authorList>
    </citation>
    <scope>NUCLEOTIDE SEQUENCE</scope>
</reference>
<dbReference type="PANTHER" id="PTHR30283">
    <property type="entry name" value="PEROXIDE STRESS RESPONSE PROTEIN YAAA"/>
    <property type="match status" value="1"/>
</dbReference>
<name>A0A6J6EIK5_9ZZZZ</name>
<dbReference type="Pfam" id="PF03883">
    <property type="entry name" value="H2O2_YaaD"/>
    <property type="match status" value="1"/>
</dbReference>
<dbReference type="InterPro" id="IPR005583">
    <property type="entry name" value="YaaA"/>
</dbReference>
<sequence length="254" mass="27068">MPPKKVVSVNAPLAILLPPSEGKAAGGGKPGWRPGTGEFGRALTRQRAELLTVLESLGGGDAKLLGVGGRNLEEARRANLSLPGSPTMPAHQRYTGVVWDHLAPSTMTATVHARATESIIVLSGLLGLVAFEDPIPDYKLKIGASLPSIGKLATWWREPLSKALNARLAGRHVIDLLPNEHRAAWTPTPDAYAGLSTVAFVEKSGKVAGHDAKAAKGLLARHLLESTDAPADALRKWRHPRFKLEIREVSPGRS</sequence>